<reference evidence="4" key="1">
    <citation type="journal article" date="2019" name="Int. J. Syst. Evol. Microbiol.">
        <title>The Global Catalogue of Microorganisms (GCM) 10K type strain sequencing project: providing services to taxonomists for standard genome sequencing and annotation.</title>
        <authorList>
            <consortium name="The Broad Institute Genomics Platform"/>
            <consortium name="The Broad Institute Genome Sequencing Center for Infectious Disease"/>
            <person name="Wu L."/>
            <person name="Ma J."/>
        </authorList>
    </citation>
    <scope>NUCLEOTIDE SEQUENCE [LARGE SCALE GENOMIC DNA]</scope>
    <source>
        <strain evidence="4">CECT 7184</strain>
    </source>
</reference>
<dbReference type="RefSeq" id="WP_385942799.1">
    <property type="nucleotide sequence ID" value="NZ_JBHSOZ010000010.1"/>
</dbReference>
<dbReference type="EMBL" id="JBHSOZ010000010">
    <property type="protein sequence ID" value="MFC5714199.1"/>
    <property type="molecule type" value="Genomic_DNA"/>
</dbReference>
<keyword evidence="4" id="KW-1185">Reference proteome</keyword>
<dbReference type="Proteomes" id="UP001596142">
    <property type="component" value="Unassembled WGS sequence"/>
</dbReference>
<evidence type="ECO:0000313" key="4">
    <source>
        <dbReference type="Proteomes" id="UP001596142"/>
    </source>
</evidence>
<dbReference type="InterPro" id="IPR009926">
    <property type="entry name" value="T3SS_YcgR_PilZN"/>
</dbReference>
<feature type="domain" description="PilZ" evidence="1">
    <location>
        <begin position="100"/>
        <end position="210"/>
    </location>
</feature>
<feature type="domain" description="Type III secretion system flagellar brake protein YcgR PilZN" evidence="2">
    <location>
        <begin position="3"/>
        <end position="91"/>
    </location>
</feature>
<dbReference type="Pfam" id="PF07238">
    <property type="entry name" value="PilZ"/>
    <property type="match status" value="1"/>
</dbReference>
<evidence type="ECO:0000313" key="3">
    <source>
        <dbReference type="EMBL" id="MFC5714199.1"/>
    </source>
</evidence>
<keyword evidence="3" id="KW-0969">Cilium</keyword>
<evidence type="ECO:0000259" key="2">
    <source>
        <dbReference type="Pfam" id="PF12945"/>
    </source>
</evidence>
<organism evidence="3 4">
    <name type="scientific">Thalassorhabdus alkalitolerans</name>
    <dbReference type="NCBI Taxonomy" id="2282697"/>
    <lineage>
        <taxon>Bacteria</taxon>
        <taxon>Bacillati</taxon>
        <taxon>Bacillota</taxon>
        <taxon>Bacilli</taxon>
        <taxon>Bacillales</taxon>
        <taxon>Bacillaceae</taxon>
        <taxon>Thalassorhabdus</taxon>
    </lineage>
</organism>
<protein>
    <submittedName>
        <fullName evidence="3">Flagellar brake protein</fullName>
    </submittedName>
</protein>
<dbReference type="InterPro" id="IPR009875">
    <property type="entry name" value="PilZ_domain"/>
</dbReference>
<keyword evidence="3" id="KW-0282">Flagellum</keyword>
<dbReference type="Pfam" id="PF12945">
    <property type="entry name" value="PilZNR"/>
    <property type="match status" value="1"/>
</dbReference>
<dbReference type="Gene3D" id="2.40.10.220">
    <property type="entry name" value="predicted glycosyltransferase like domains"/>
    <property type="match status" value="1"/>
</dbReference>
<comment type="caution">
    <text evidence="3">The sequence shown here is derived from an EMBL/GenBank/DDBJ whole genome shotgun (WGS) entry which is preliminary data.</text>
</comment>
<accession>A0ABW0YVZ2</accession>
<name>A0ABW0YVZ2_9BACI</name>
<gene>
    <name evidence="3" type="ORF">ACFPU1_15725</name>
</gene>
<evidence type="ECO:0000259" key="1">
    <source>
        <dbReference type="Pfam" id="PF07238"/>
    </source>
</evidence>
<proteinExistence type="predicted"/>
<keyword evidence="3" id="KW-0966">Cell projection</keyword>
<sequence length="224" mass="25475">MIEIGDRIFLERKEISSGEISRFRCRLVGKREGVLIIDLPINEETQKSAFFVEGTVFHAWIIGADSAVYSFVTEIQARNKDKIPVLLLQDPGEKGMKRIQRRNYVRVDACVNLALHSVDEKASPIITFTTNISGGGAAAVLPWNRKVDIGSIWQMYVVLHRNTEETELIRTKAKVVNVYKKEAEVKEQAALQFIEIEGKDREKIVRFCFEQQIAQRGKVGKAIR</sequence>